<keyword evidence="7 9" id="KW-0368">Histidine biosynthesis</keyword>
<reference evidence="12" key="1">
    <citation type="journal article" date="2019" name="Int. J. Syst. Evol. Microbiol.">
        <title>The Global Catalogue of Microorganisms (GCM) 10K type strain sequencing project: providing services to taxonomists for standard genome sequencing and annotation.</title>
        <authorList>
            <consortium name="The Broad Institute Genomics Platform"/>
            <consortium name="The Broad Institute Genome Sequencing Center for Infectious Disease"/>
            <person name="Wu L."/>
            <person name="Ma J."/>
        </authorList>
    </citation>
    <scope>NUCLEOTIDE SEQUENCE [LARGE SCALE GENOMIC DNA]</scope>
    <source>
        <strain evidence="12">KCTC 13193</strain>
    </source>
</reference>
<dbReference type="Pfam" id="PF13393">
    <property type="entry name" value="tRNA-synt_His"/>
    <property type="match status" value="1"/>
</dbReference>
<evidence type="ECO:0000313" key="11">
    <source>
        <dbReference type="EMBL" id="MFC2947864.1"/>
    </source>
</evidence>
<proteinExistence type="inferred from homology"/>
<dbReference type="InterPro" id="IPR004516">
    <property type="entry name" value="HisRS/HisZ"/>
</dbReference>
<dbReference type="HAMAP" id="MF_00125">
    <property type="entry name" value="HisZ"/>
    <property type="match status" value="1"/>
</dbReference>
<protein>
    <recommendedName>
        <fullName evidence="4 9">ATP phosphoribosyltransferase regulatory subunit</fullName>
    </recommendedName>
</protein>
<evidence type="ECO:0000256" key="7">
    <source>
        <dbReference type="ARBA" id="ARBA00023102"/>
    </source>
</evidence>
<evidence type="ECO:0000256" key="3">
    <source>
        <dbReference type="ARBA" id="ARBA00005539"/>
    </source>
</evidence>
<dbReference type="NCBIfam" id="TIGR00443">
    <property type="entry name" value="hisZ_biosyn_reg"/>
    <property type="match status" value="1"/>
</dbReference>
<dbReference type="InterPro" id="IPR045864">
    <property type="entry name" value="aa-tRNA-synth_II/BPL/LPL"/>
</dbReference>
<dbReference type="InterPro" id="IPR041715">
    <property type="entry name" value="HisRS-like_core"/>
</dbReference>
<dbReference type="CDD" id="cd00773">
    <property type="entry name" value="HisRS-like_core"/>
    <property type="match status" value="1"/>
</dbReference>
<comment type="miscellaneous">
    <text evidence="9">This function is generally fulfilled by the C-terminal part of HisG, which is missing in some bacteria such as this one.</text>
</comment>
<evidence type="ECO:0000259" key="10">
    <source>
        <dbReference type="Pfam" id="PF13393"/>
    </source>
</evidence>
<comment type="pathway">
    <text evidence="2 9">Amino-acid biosynthesis; L-histidine biosynthesis; L-histidine from 5-phospho-alpha-D-ribose 1-diphosphate: step 1/9.</text>
</comment>
<name>A0ABV7A4R1_9BACI</name>
<comment type="function">
    <text evidence="8 9">Required for the first step of histidine biosynthesis. May allow the feedback regulation of ATP phosphoribosyltransferase activity by histidine.</text>
</comment>
<evidence type="ECO:0000256" key="5">
    <source>
        <dbReference type="ARBA" id="ARBA00022490"/>
    </source>
</evidence>
<gene>
    <name evidence="9 11" type="primary">hisZ</name>
    <name evidence="11" type="ORF">ACFODW_05855</name>
</gene>
<evidence type="ECO:0000313" key="12">
    <source>
        <dbReference type="Proteomes" id="UP001595387"/>
    </source>
</evidence>
<comment type="similarity">
    <text evidence="3 9">Belongs to the class-II aminoacyl-tRNA synthetase family. HisZ subfamily.</text>
</comment>
<evidence type="ECO:0000256" key="1">
    <source>
        <dbReference type="ARBA" id="ARBA00004496"/>
    </source>
</evidence>
<dbReference type="PIRSF" id="PIRSF001549">
    <property type="entry name" value="His-tRNA_synth"/>
    <property type="match status" value="1"/>
</dbReference>
<evidence type="ECO:0000256" key="9">
    <source>
        <dbReference type="HAMAP-Rule" id="MF_00125"/>
    </source>
</evidence>
<keyword evidence="6 9" id="KW-0028">Amino-acid biosynthesis</keyword>
<evidence type="ECO:0000256" key="2">
    <source>
        <dbReference type="ARBA" id="ARBA00004667"/>
    </source>
</evidence>
<sequence length="416" mass="47791">MQNYVLDGNKDTSVEDFQIRDNLINTLKERFKTYGYKQVRTSTFEYYDLYSTITGTVSQDDMMKVIDSSGKVLVLRPDVTIPITRMIAANQGSLPADLRLFYVLDVFRQNQEQSDRKETTQAGVEFFGDDKPENNAETIMLAIHTMKDLGFHNFKLEIGHAGFFKELIKQTSISPQELDQLQNLIQSKNIAEMNPFLDQLPIEEDVKSAIRSIPLLYGNPADVIRQAETIIRNTEMKDLLSNLVDVYEVLKDYGEEDALVFNLGLINNMDYYSGIIFQGFVEHVGKPLLMGGRYDNLGEQFSSPMPAIGFAFEVDDLLNAHDQEKLWKEKKDPLSILVRYEKDRQKEAFELAFQLRRNGWQVLTYPTENTTAEYVSADCSIHYTGELPQLELDGKLETFTDLKELQRILWEMGSED</sequence>
<keyword evidence="5 9" id="KW-0963">Cytoplasm</keyword>
<dbReference type="PANTHER" id="PTHR43707:SF6">
    <property type="entry name" value="ATP PHOSPHORIBOSYLTRANSFERASE REGULATORY SUBUNIT"/>
    <property type="match status" value="1"/>
</dbReference>
<dbReference type="InterPro" id="IPR004517">
    <property type="entry name" value="HisZ"/>
</dbReference>
<dbReference type="PANTHER" id="PTHR43707">
    <property type="entry name" value="HISTIDYL-TRNA SYNTHETASE"/>
    <property type="match status" value="1"/>
</dbReference>
<comment type="subunit">
    <text evidence="9">Heteromultimer composed of HisG and HisZ subunits.</text>
</comment>
<dbReference type="EMBL" id="JBHRRZ010000010">
    <property type="protein sequence ID" value="MFC2947864.1"/>
    <property type="molecule type" value="Genomic_DNA"/>
</dbReference>
<evidence type="ECO:0000256" key="6">
    <source>
        <dbReference type="ARBA" id="ARBA00022605"/>
    </source>
</evidence>
<dbReference type="GO" id="GO:0016757">
    <property type="term" value="F:glycosyltransferase activity"/>
    <property type="evidence" value="ECO:0007669"/>
    <property type="project" value="UniProtKB-KW"/>
</dbReference>
<evidence type="ECO:0000256" key="8">
    <source>
        <dbReference type="ARBA" id="ARBA00025246"/>
    </source>
</evidence>
<organism evidence="11 12">
    <name type="scientific">Virgibacillus sediminis</name>
    <dbReference type="NCBI Taxonomy" id="202260"/>
    <lineage>
        <taxon>Bacteria</taxon>
        <taxon>Bacillati</taxon>
        <taxon>Bacillota</taxon>
        <taxon>Bacilli</taxon>
        <taxon>Bacillales</taxon>
        <taxon>Bacillaceae</taxon>
        <taxon>Virgibacillus</taxon>
    </lineage>
</organism>
<keyword evidence="12" id="KW-1185">Reference proteome</keyword>
<dbReference type="Gene3D" id="3.30.930.10">
    <property type="entry name" value="Bira Bifunctional Protein, Domain 2"/>
    <property type="match status" value="1"/>
</dbReference>
<feature type="domain" description="Class II Histidinyl-tRNA synthetase (HisRS)-like catalytic core" evidence="10">
    <location>
        <begin position="10"/>
        <end position="317"/>
    </location>
</feature>
<comment type="caution">
    <text evidence="11">The sequence shown here is derived from an EMBL/GenBank/DDBJ whole genome shotgun (WGS) entry which is preliminary data.</text>
</comment>
<dbReference type="RefSeq" id="WP_390304193.1">
    <property type="nucleotide sequence ID" value="NZ_JBHRRZ010000010.1"/>
</dbReference>
<dbReference type="Proteomes" id="UP001595387">
    <property type="component" value="Unassembled WGS sequence"/>
</dbReference>
<dbReference type="SUPFAM" id="SSF55681">
    <property type="entry name" value="Class II aaRS and biotin synthetases"/>
    <property type="match status" value="1"/>
</dbReference>
<accession>A0ABV7A4R1</accession>
<evidence type="ECO:0000256" key="4">
    <source>
        <dbReference type="ARBA" id="ARBA00020397"/>
    </source>
</evidence>
<keyword evidence="11" id="KW-0328">Glycosyltransferase</keyword>
<keyword evidence="11" id="KW-0808">Transferase</keyword>
<comment type="subcellular location">
    <subcellularLocation>
        <location evidence="1 9">Cytoplasm</location>
    </subcellularLocation>
</comment>